<evidence type="ECO:0000313" key="2">
    <source>
        <dbReference type="EMBL" id="VGO20678.1"/>
    </source>
</evidence>
<evidence type="ECO:0000313" key="3">
    <source>
        <dbReference type="Proteomes" id="UP000346198"/>
    </source>
</evidence>
<accession>A0A6C2UKP3</accession>
<dbReference type="Proteomes" id="UP000346198">
    <property type="component" value="Unassembled WGS sequence"/>
</dbReference>
<proteinExistence type="predicted"/>
<protein>
    <recommendedName>
        <fullName evidence="4">PEP-CTERM protein-sorting domain-containing protein</fullName>
    </recommendedName>
</protein>
<evidence type="ECO:0008006" key="4">
    <source>
        <dbReference type="Google" id="ProtNLM"/>
    </source>
</evidence>
<gene>
    <name evidence="2" type="ORF">SCARR_02744</name>
</gene>
<dbReference type="InterPro" id="IPR013424">
    <property type="entry name" value="Ice-binding_C"/>
</dbReference>
<keyword evidence="1" id="KW-0732">Signal</keyword>
<feature type="signal peptide" evidence="1">
    <location>
        <begin position="1"/>
        <end position="22"/>
    </location>
</feature>
<dbReference type="EMBL" id="CAAHFH010000002">
    <property type="protein sequence ID" value="VGO20678.1"/>
    <property type="molecule type" value="Genomic_DNA"/>
</dbReference>
<reference evidence="2 3" key="1">
    <citation type="submission" date="2019-04" db="EMBL/GenBank/DDBJ databases">
        <authorList>
            <person name="Van Vliet M D."/>
        </authorList>
    </citation>
    <scope>NUCLEOTIDE SEQUENCE [LARGE SCALE GENOMIC DNA]</scope>
    <source>
        <strain evidence="2 3">F21</strain>
    </source>
</reference>
<dbReference type="NCBIfam" id="TIGR02595">
    <property type="entry name" value="PEP_CTERM"/>
    <property type="match status" value="1"/>
</dbReference>
<organism evidence="2 3">
    <name type="scientific">Pontiella sulfatireligans</name>
    <dbReference type="NCBI Taxonomy" id="2750658"/>
    <lineage>
        <taxon>Bacteria</taxon>
        <taxon>Pseudomonadati</taxon>
        <taxon>Kiritimatiellota</taxon>
        <taxon>Kiritimatiellia</taxon>
        <taxon>Kiritimatiellales</taxon>
        <taxon>Pontiellaceae</taxon>
        <taxon>Pontiella</taxon>
    </lineage>
</organism>
<dbReference type="AlphaFoldDB" id="A0A6C2UKP3"/>
<feature type="chain" id="PRO_5025394478" description="PEP-CTERM protein-sorting domain-containing protein" evidence="1">
    <location>
        <begin position="23"/>
        <end position="360"/>
    </location>
</feature>
<sequence length="360" mass="36738">MYKRAMRWGVVCFMAMAMNGAATTNTFNNGGGDGFWSTPANWIGGLPTASDWAKHTSKGVVLTVDSAAYAADVDVSHNSTATISVVTGGSLTVGDRMDVGNAGTTGTGKLVVDGGAVNVGNTMTFGRFGSRHGIGELNSGSITVGGTSTIGGNNATASGELSISGGNYINTSGIFNVGLSGEGTLNMNGGVLQLQEDTGVVWNALRIGSGSGNGTLNLNGGTILTGGMLMDQNAAGTATLNLLGGTLQVEGAFAAAVGMQDDAQMAFDEGTFIWKGNQVNGFTDLVDGGFVSWENGMDAMLTDNWDASWTNGTSVLYADYNDANAGYTTVWAVAIPEPASLGLIALMGGGMLFIRRLLQI</sequence>
<evidence type="ECO:0000256" key="1">
    <source>
        <dbReference type="SAM" id="SignalP"/>
    </source>
</evidence>
<keyword evidence="3" id="KW-1185">Reference proteome</keyword>
<dbReference type="RefSeq" id="WP_168433295.1">
    <property type="nucleotide sequence ID" value="NZ_CAAHFH010000002.1"/>
</dbReference>
<name>A0A6C2UKP3_9BACT</name>